<sequence>MAMRYFMRMSWLLRGEGRRIKCISTYKQSTWSRFINPLFMTQSRRQRCDSDDKCHKQFLIGTSLGFLGIFSFGDDEEKLEPIPEMIMTIKRSIFLIQKGEYKKAEQMLHVALRQAQSLQHYDGITYIYDVMANLAFEVGENQKAKDLFTSVMQRSIANGIAQNDKKIIHMSLKMAKILERMGDVQTAEDGYKYCLKHSETHVANDPDDEDAAILCAMTLDWYGDLLTSQGRFKESLNNYLQAYELCLKVYGKNHEQTAVILNDLGTVCCHLDEHDRAIDYLMEAIEIEKQLTEKQHLSAIYINLGKVYMKKMLCDQAENACTEAFKLAKEINDEECKERANQCLIEVKKMLNT</sequence>
<evidence type="ECO:0000256" key="2">
    <source>
        <dbReference type="ARBA" id="ARBA00008219"/>
    </source>
</evidence>
<organism evidence="7 8">
    <name type="scientific">Microctonus aethiopoides</name>
    <dbReference type="NCBI Taxonomy" id="144406"/>
    <lineage>
        <taxon>Eukaryota</taxon>
        <taxon>Metazoa</taxon>
        <taxon>Ecdysozoa</taxon>
        <taxon>Arthropoda</taxon>
        <taxon>Hexapoda</taxon>
        <taxon>Insecta</taxon>
        <taxon>Pterygota</taxon>
        <taxon>Neoptera</taxon>
        <taxon>Endopterygota</taxon>
        <taxon>Hymenoptera</taxon>
        <taxon>Apocrita</taxon>
        <taxon>Ichneumonoidea</taxon>
        <taxon>Braconidae</taxon>
        <taxon>Euphorinae</taxon>
        <taxon>Microctonus</taxon>
    </lineage>
</organism>
<proteinExistence type="inferred from homology"/>
<accession>A0AA39FME0</accession>
<dbReference type="PANTHER" id="PTHR13143">
    <property type="entry name" value="TETRATRICOPEPTIDE REPEAT PROTEIN 19"/>
    <property type="match status" value="1"/>
</dbReference>
<evidence type="ECO:0000256" key="4">
    <source>
        <dbReference type="ARBA" id="ARBA00022803"/>
    </source>
</evidence>
<evidence type="ECO:0000256" key="3">
    <source>
        <dbReference type="ARBA" id="ARBA00022737"/>
    </source>
</evidence>
<dbReference type="GO" id="GO:0034551">
    <property type="term" value="P:mitochondrial respiratory chain complex III assembly"/>
    <property type="evidence" value="ECO:0007669"/>
    <property type="project" value="InterPro"/>
</dbReference>
<dbReference type="SMART" id="SM00028">
    <property type="entry name" value="TPR"/>
    <property type="match status" value="5"/>
</dbReference>
<evidence type="ECO:0000313" key="7">
    <source>
        <dbReference type="EMBL" id="KAK0172312.1"/>
    </source>
</evidence>
<evidence type="ECO:0000313" key="8">
    <source>
        <dbReference type="Proteomes" id="UP001168990"/>
    </source>
</evidence>
<dbReference type="Proteomes" id="UP001168990">
    <property type="component" value="Unassembled WGS sequence"/>
</dbReference>
<dbReference type="AlphaFoldDB" id="A0AA39FME0"/>
<dbReference type="InterPro" id="IPR040395">
    <property type="entry name" value="TTC19"/>
</dbReference>
<keyword evidence="5" id="KW-0809">Transit peptide</keyword>
<dbReference type="InterPro" id="IPR019734">
    <property type="entry name" value="TPR_rpt"/>
</dbReference>
<comment type="subcellular location">
    <subcellularLocation>
        <location evidence="1">Mitochondrion</location>
    </subcellularLocation>
</comment>
<reference evidence="7" key="1">
    <citation type="journal article" date="2023" name="bioRxiv">
        <title>Scaffold-level genome assemblies of two parasitoid biocontrol wasps reveal the parthenogenesis mechanism and an associated novel virus.</title>
        <authorList>
            <person name="Inwood S."/>
            <person name="Skelly J."/>
            <person name="Guhlin J."/>
            <person name="Harrop T."/>
            <person name="Goldson S."/>
            <person name="Dearden P."/>
        </authorList>
    </citation>
    <scope>NUCLEOTIDE SEQUENCE</scope>
    <source>
        <strain evidence="7">Irish</strain>
        <tissue evidence="7">Whole body</tissue>
    </source>
</reference>
<keyword evidence="6" id="KW-0496">Mitochondrion</keyword>
<evidence type="ECO:0000256" key="5">
    <source>
        <dbReference type="ARBA" id="ARBA00022946"/>
    </source>
</evidence>
<dbReference type="Pfam" id="PF13424">
    <property type="entry name" value="TPR_12"/>
    <property type="match status" value="1"/>
</dbReference>
<dbReference type="InterPro" id="IPR011990">
    <property type="entry name" value="TPR-like_helical_dom_sf"/>
</dbReference>
<dbReference type="Gene3D" id="1.25.40.10">
    <property type="entry name" value="Tetratricopeptide repeat domain"/>
    <property type="match status" value="2"/>
</dbReference>
<evidence type="ECO:0000256" key="1">
    <source>
        <dbReference type="ARBA" id="ARBA00004173"/>
    </source>
</evidence>
<keyword evidence="8" id="KW-1185">Reference proteome</keyword>
<keyword evidence="3" id="KW-0677">Repeat</keyword>
<dbReference type="GO" id="GO:0005743">
    <property type="term" value="C:mitochondrial inner membrane"/>
    <property type="evidence" value="ECO:0007669"/>
    <property type="project" value="TreeGrafter"/>
</dbReference>
<dbReference type="PANTHER" id="PTHR13143:SF6">
    <property type="entry name" value="TETRATRICOPEPTIDE REPEAT PROTEIN 19, MITOCHONDRIAL"/>
    <property type="match status" value="1"/>
</dbReference>
<reference evidence="7" key="2">
    <citation type="submission" date="2023-03" db="EMBL/GenBank/DDBJ databases">
        <authorList>
            <person name="Inwood S.N."/>
            <person name="Skelly J.G."/>
            <person name="Guhlin J."/>
            <person name="Harrop T.W.R."/>
            <person name="Goldson S.G."/>
            <person name="Dearden P.K."/>
        </authorList>
    </citation>
    <scope>NUCLEOTIDE SEQUENCE</scope>
    <source>
        <strain evidence="7">Irish</strain>
        <tissue evidence="7">Whole body</tissue>
    </source>
</reference>
<evidence type="ECO:0000256" key="6">
    <source>
        <dbReference type="ARBA" id="ARBA00023128"/>
    </source>
</evidence>
<keyword evidence="4" id="KW-0802">TPR repeat</keyword>
<dbReference type="EMBL" id="JAQQBS010000002">
    <property type="protein sequence ID" value="KAK0172312.1"/>
    <property type="molecule type" value="Genomic_DNA"/>
</dbReference>
<name>A0AA39FME0_9HYME</name>
<comment type="similarity">
    <text evidence="2">Belongs to the TTC19 family.</text>
</comment>
<protein>
    <submittedName>
        <fullName evidence="7">Uncharacterized protein</fullName>
    </submittedName>
</protein>
<gene>
    <name evidence="7" type="ORF">PV328_005647</name>
</gene>
<comment type="caution">
    <text evidence="7">The sequence shown here is derived from an EMBL/GenBank/DDBJ whole genome shotgun (WGS) entry which is preliminary data.</text>
</comment>
<dbReference type="SUPFAM" id="SSF48452">
    <property type="entry name" value="TPR-like"/>
    <property type="match status" value="2"/>
</dbReference>